<name>A0A7X0HEZ0_9ACTN</name>
<keyword evidence="5" id="KW-1185">Reference proteome</keyword>
<proteinExistence type="predicted"/>
<feature type="transmembrane region" description="Helical" evidence="2">
    <location>
        <begin position="103"/>
        <end position="125"/>
    </location>
</feature>
<dbReference type="InterPro" id="IPR018929">
    <property type="entry name" value="DUF2510"/>
</dbReference>
<comment type="caution">
    <text evidence="4">The sequence shown here is derived from an EMBL/GenBank/DDBJ whole genome shotgun (WGS) entry which is preliminary data.</text>
</comment>
<sequence>MSMTTPPGWYQDPSAPTQERWWDGSAWSAHTRPPGQTAQAPQFGPPQSQPPQGGYGYPQTAAPAQGYGYPQAPQAPQPYGTPPPPPAPPGGGQGGSGGLSKGALIAVVVAGVAVVAAIITGVVVLGKDDDAPVPPVAAPTSVTTPGAGQSAPAAPETPGSSGPSADPTTLADQLNGITLPIPEGWEIPEYGGDREAATLQTDETYDCPAEGGFCRHGTVTSRTAPSGPTTPEAVAKADIAKATELAYGKDFLDREKHGGVTSHTQVKAEAVTVAGKQGYLVRWKVVTGKGPGGYVQSLAFPSSIGPGSIVLVRFNVDAGPGAPSVDVMDTITQGIRSTT</sequence>
<evidence type="ECO:0000259" key="3">
    <source>
        <dbReference type="Pfam" id="PF10708"/>
    </source>
</evidence>
<feature type="compositionally biased region" description="Low complexity" evidence="1">
    <location>
        <begin position="50"/>
        <end position="72"/>
    </location>
</feature>
<keyword evidence="2" id="KW-1133">Transmembrane helix</keyword>
<dbReference type="Pfam" id="PF10708">
    <property type="entry name" value="DUF2510"/>
    <property type="match status" value="1"/>
</dbReference>
<keyword evidence="2" id="KW-0812">Transmembrane</keyword>
<accession>A0A7X0HEZ0</accession>
<evidence type="ECO:0000313" key="5">
    <source>
        <dbReference type="Proteomes" id="UP000540423"/>
    </source>
</evidence>
<gene>
    <name evidence="4" type="ORF">HNQ79_002864</name>
</gene>
<evidence type="ECO:0000313" key="4">
    <source>
        <dbReference type="EMBL" id="MBB6436400.1"/>
    </source>
</evidence>
<feature type="compositionally biased region" description="Pro residues" evidence="1">
    <location>
        <begin position="73"/>
        <end position="89"/>
    </location>
</feature>
<feature type="domain" description="DUF2510" evidence="3">
    <location>
        <begin position="7"/>
        <end position="39"/>
    </location>
</feature>
<reference evidence="4 5" key="1">
    <citation type="submission" date="2020-08" db="EMBL/GenBank/DDBJ databases">
        <title>Genomic Encyclopedia of Type Strains, Phase IV (KMG-IV): sequencing the most valuable type-strain genomes for metagenomic binning, comparative biology and taxonomic classification.</title>
        <authorList>
            <person name="Goeker M."/>
        </authorList>
    </citation>
    <scope>NUCLEOTIDE SEQUENCE [LARGE SCALE GENOMIC DNA]</scope>
    <source>
        <strain evidence="4 5">DSM 40141</strain>
    </source>
</reference>
<feature type="region of interest" description="Disordered" evidence="1">
    <location>
        <begin position="1"/>
        <end position="96"/>
    </location>
</feature>
<feature type="region of interest" description="Disordered" evidence="1">
    <location>
        <begin position="127"/>
        <end position="171"/>
    </location>
</feature>
<dbReference type="Proteomes" id="UP000540423">
    <property type="component" value="Unassembled WGS sequence"/>
</dbReference>
<dbReference type="RefSeq" id="WP_185030784.1">
    <property type="nucleotide sequence ID" value="NZ_BNBN01000008.1"/>
</dbReference>
<dbReference type="EMBL" id="JACHEM010000006">
    <property type="protein sequence ID" value="MBB6436400.1"/>
    <property type="molecule type" value="Genomic_DNA"/>
</dbReference>
<evidence type="ECO:0000256" key="1">
    <source>
        <dbReference type="SAM" id="MobiDB-lite"/>
    </source>
</evidence>
<feature type="compositionally biased region" description="Polar residues" evidence="1">
    <location>
        <begin position="158"/>
        <end position="171"/>
    </location>
</feature>
<dbReference type="AlphaFoldDB" id="A0A7X0HEZ0"/>
<organism evidence="4 5">
    <name type="scientific">Streptomyces candidus</name>
    <dbReference type="NCBI Taxonomy" id="67283"/>
    <lineage>
        <taxon>Bacteria</taxon>
        <taxon>Bacillati</taxon>
        <taxon>Actinomycetota</taxon>
        <taxon>Actinomycetes</taxon>
        <taxon>Kitasatosporales</taxon>
        <taxon>Streptomycetaceae</taxon>
        <taxon>Streptomyces</taxon>
    </lineage>
</organism>
<keyword evidence="2" id="KW-0472">Membrane</keyword>
<protein>
    <recommendedName>
        <fullName evidence="3">DUF2510 domain-containing protein</fullName>
    </recommendedName>
</protein>
<evidence type="ECO:0000256" key="2">
    <source>
        <dbReference type="SAM" id="Phobius"/>
    </source>
</evidence>